<gene>
    <name evidence="4" type="primary">LOC107118744</name>
</gene>
<proteinExistence type="inferred from homology"/>
<sequence length="319" mass="35848">MASTTCLTLPSGKRMPQLGLGTWLSPDGLVQEAIKVAIDNGYRHIDCAYFYGNEGPIGEGLEKVLKEGRVKREDLFIVSKLWNSYHAPEDVKPACMETLRLLRLDYLNLYLMHSPMGIKNVKGDLLPQKDGKVLHSDVDYMDTWKAMEKLVDEGLVKSIGVANFNQCQLERLLSEARIKPDVCQLERHIYQTQKKMIAFVKSKGMAFTGYSPLTSPKRPFPPGKLDPKNGMEDPVVKEIAKKHGKSPAQILIRFNIQAGIATIPKSETPAHIIENSKVFDFCLTDDEVKKLESLHCGARAVAWDIVGMGEHKYYPFKTQ</sequence>
<reference evidence="4" key="1">
    <citation type="submission" date="2025-08" db="UniProtKB">
        <authorList>
            <consortium name="RefSeq"/>
        </authorList>
    </citation>
    <scope>IDENTIFICATION</scope>
</reference>
<keyword evidence="3" id="KW-1185">Reference proteome</keyword>
<comment type="similarity">
    <text evidence="1">Belongs to the aldo/keto reductase family.</text>
</comment>
<evidence type="ECO:0000313" key="3">
    <source>
        <dbReference type="Proteomes" id="UP000694871"/>
    </source>
</evidence>
<dbReference type="InterPro" id="IPR020471">
    <property type="entry name" value="AKR"/>
</dbReference>
<evidence type="ECO:0000313" key="4">
    <source>
        <dbReference type="RefSeq" id="XP_015276584.1"/>
    </source>
</evidence>
<dbReference type="PROSITE" id="PS00798">
    <property type="entry name" value="ALDOKETO_REDUCTASE_1"/>
    <property type="match status" value="1"/>
</dbReference>
<dbReference type="Proteomes" id="UP000694871">
    <property type="component" value="Unplaced"/>
</dbReference>
<evidence type="ECO:0000259" key="2">
    <source>
        <dbReference type="Pfam" id="PF00248"/>
    </source>
</evidence>
<protein>
    <submittedName>
        <fullName evidence="4">1,5-anhydro-D-fructose reductase-like</fullName>
    </submittedName>
</protein>
<evidence type="ECO:0000256" key="1">
    <source>
        <dbReference type="ARBA" id="ARBA00007905"/>
    </source>
</evidence>
<accession>A0ABM1KS97</accession>
<dbReference type="Pfam" id="PF00248">
    <property type="entry name" value="Aldo_ket_red"/>
    <property type="match status" value="1"/>
</dbReference>
<organism evidence="3 4">
    <name type="scientific">Gekko japonicus</name>
    <name type="common">Schlegel's Japanese gecko</name>
    <dbReference type="NCBI Taxonomy" id="146911"/>
    <lineage>
        <taxon>Eukaryota</taxon>
        <taxon>Metazoa</taxon>
        <taxon>Chordata</taxon>
        <taxon>Craniata</taxon>
        <taxon>Vertebrata</taxon>
        <taxon>Euteleostomi</taxon>
        <taxon>Lepidosauria</taxon>
        <taxon>Squamata</taxon>
        <taxon>Bifurcata</taxon>
        <taxon>Gekkota</taxon>
        <taxon>Gekkonidae</taxon>
        <taxon>Gekkoninae</taxon>
        <taxon>Gekko</taxon>
    </lineage>
</organism>
<name>A0ABM1KS97_GEKJA</name>
<feature type="domain" description="NADP-dependent oxidoreductase" evidence="2">
    <location>
        <begin position="18"/>
        <end position="294"/>
    </location>
</feature>
<dbReference type="PIRSF" id="PIRSF000097">
    <property type="entry name" value="AKR"/>
    <property type="match status" value="1"/>
</dbReference>
<dbReference type="PRINTS" id="PR00069">
    <property type="entry name" value="ALDKETRDTASE"/>
</dbReference>
<dbReference type="Gene3D" id="3.20.20.100">
    <property type="entry name" value="NADP-dependent oxidoreductase domain"/>
    <property type="match status" value="1"/>
</dbReference>
<dbReference type="RefSeq" id="XP_015276584.1">
    <property type="nucleotide sequence ID" value="XM_015421098.1"/>
</dbReference>
<dbReference type="GeneID" id="107118744"/>
<dbReference type="InterPro" id="IPR023210">
    <property type="entry name" value="NADP_OxRdtase_dom"/>
</dbReference>
<dbReference type="PANTHER" id="PTHR11732">
    <property type="entry name" value="ALDO/KETO REDUCTASE"/>
    <property type="match status" value="1"/>
</dbReference>
<dbReference type="InterPro" id="IPR018170">
    <property type="entry name" value="Aldo/ket_reductase_CS"/>
</dbReference>
<dbReference type="SUPFAM" id="SSF51430">
    <property type="entry name" value="NAD(P)-linked oxidoreductase"/>
    <property type="match status" value="1"/>
</dbReference>
<dbReference type="InterPro" id="IPR036812">
    <property type="entry name" value="NAD(P)_OxRdtase_dom_sf"/>
</dbReference>